<dbReference type="InterPro" id="IPR051955">
    <property type="entry name" value="PME_Inhibitor"/>
</dbReference>
<keyword evidence="5" id="KW-1015">Disulfide bond</keyword>
<comment type="similarity">
    <text evidence="1">In the N-terminal section; belongs to the PMEI family.</text>
</comment>
<keyword evidence="4 8" id="KW-0732">Signal</keyword>
<evidence type="ECO:0000256" key="5">
    <source>
        <dbReference type="ARBA" id="ARBA00023157"/>
    </source>
</evidence>
<sequence length="199" mass="21686">MEAYTISYHALTILLTLLFISNFHTTLASTSTTTTEYYNTYVKTACNSTTYPKECVKDLYPLASKIKANPQNLCSTALSISITAAQNSSSTISKLSKNNGLTKIEVAIMKDCIVNIKDSIDQLKQSLNVMGHLGSSNLKSQINDIITWVSAALTDENTCTDGFDGQSVSKTVKDTITKSILSVVWPTSNALSLIHNHYS</sequence>
<evidence type="ECO:0000256" key="4">
    <source>
        <dbReference type="ARBA" id="ARBA00022729"/>
    </source>
</evidence>
<reference evidence="10" key="1">
    <citation type="submission" date="2018-02" db="EMBL/GenBank/DDBJ databases">
        <authorList>
            <person name="Cohen D.B."/>
            <person name="Kent A.D."/>
        </authorList>
    </citation>
    <scope>NUCLEOTIDE SEQUENCE</scope>
</reference>
<dbReference type="GO" id="GO:0030599">
    <property type="term" value="F:pectinesterase activity"/>
    <property type="evidence" value="ECO:0007669"/>
    <property type="project" value="UniProtKB-EC"/>
</dbReference>
<dbReference type="SMART" id="SM00856">
    <property type="entry name" value="PMEI"/>
    <property type="match status" value="1"/>
</dbReference>
<feature type="chain" id="PRO_5015003157" description="pectinesterase" evidence="8">
    <location>
        <begin position="29"/>
        <end position="199"/>
    </location>
</feature>
<proteinExistence type="inferred from homology"/>
<evidence type="ECO:0000256" key="8">
    <source>
        <dbReference type="SAM" id="SignalP"/>
    </source>
</evidence>
<keyword evidence="6" id="KW-0325">Glycoprotein</keyword>
<organism evidence="10">
    <name type="scientific">Fagus sylvatica</name>
    <name type="common">Beechnut</name>
    <dbReference type="NCBI Taxonomy" id="28930"/>
    <lineage>
        <taxon>Eukaryota</taxon>
        <taxon>Viridiplantae</taxon>
        <taxon>Streptophyta</taxon>
        <taxon>Embryophyta</taxon>
        <taxon>Tracheophyta</taxon>
        <taxon>Spermatophyta</taxon>
        <taxon>Magnoliopsida</taxon>
        <taxon>eudicotyledons</taxon>
        <taxon>Gunneridae</taxon>
        <taxon>Pentapetalae</taxon>
        <taxon>rosids</taxon>
        <taxon>fabids</taxon>
        <taxon>Fagales</taxon>
        <taxon>Fagaceae</taxon>
        <taxon>Fagus</taxon>
    </lineage>
</organism>
<name>A0A2N9HSK7_FAGSY</name>
<comment type="similarity">
    <text evidence="7">Belongs to the PMEI family.</text>
</comment>
<evidence type="ECO:0000256" key="2">
    <source>
        <dbReference type="ARBA" id="ARBA00007786"/>
    </source>
</evidence>
<dbReference type="CDD" id="cd15798">
    <property type="entry name" value="PMEI-like_3"/>
    <property type="match status" value="1"/>
</dbReference>
<dbReference type="EC" id="3.1.1.11" evidence="3"/>
<dbReference type="PANTHER" id="PTHR31080">
    <property type="entry name" value="PECTINESTERASE INHIBITOR-LIKE"/>
    <property type="match status" value="1"/>
</dbReference>
<dbReference type="Gene3D" id="1.20.140.40">
    <property type="entry name" value="Invertase/pectin methylesterase inhibitor family protein"/>
    <property type="match status" value="1"/>
</dbReference>
<accession>A0A2N9HSK7</accession>
<dbReference type="AlphaFoldDB" id="A0A2N9HSK7"/>
<evidence type="ECO:0000259" key="9">
    <source>
        <dbReference type="SMART" id="SM00856"/>
    </source>
</evidence>
<evidence type="ECO:0000256" key="1">
    <source>
        <dbReference type="ARBA" id="ARBA00006027"/>
    </source>
</evidence>
<dbReference type="InterPro" id="IPR006501">
    <property type="entry name" value="Pectinesterase_inhib_dom"/>
</dbReference>
<evidence type="ECO:0000256" key="6">
    <source>
        <dbReference type="ARBA" id="ARBA00023180"/>
    </source>
</evidence>
<comment type="similarity">
    <text evidence="2">In the C-terminal section; belongs to the pectinesterase family.</text>
</comment>
<dbReference type="Pfam" id="PF04043">
    <property type="entry name" value="PMEI"/>
    <property type="match status" value="1"/>
</dbReference>
<dbReference type="FunFam" id="1.20.140.40:FF:000010">
    <property type="entry name" value="Pectinesterase"/>
    <property type="match status" value="1"/>
</dbReference>
<evidence type="ECO:0000313" key="10">
    <source>
        <dbReference type="EMBL" id="SPD14760.1"/>
    </source>
</evidence>
<protein>
    <recommendedName>
        <fullName evidence="3">pectinesterase</fullName>
        <ecNumber evidence="3">3.1.1.11</ecNumber>
    </recommendedName>
</protein>
<dbReference type="SUPFAM" id="SSF101148">
    <property type="entry name" value="Plant invertase/pectin methylesterase inhibitor"/>
    <property type="match status" value="1"/>
</dbReference>
<feature type="domain" description="Pectinesterase inhibitor" evidence="9">
    <location>
        <begin position="37"/>
        <end position="193"/>
    </location>
</feature>
<feature type="signal peptide" evidence="8">
    <location>
        <begin position="1"/>
        <end position="28"/>
    </location>
</feature>
<evidence type="ECO:0000256" key="3">
    <source>
        <dbReference type="ARBA" id="ARBA00013229"/>
    </source>
</evidence>
<dbReference type="NCBIfam" id="TIGR01614">
    <property type="entry name" value="PME_inhib"/>
    <property type="match status" value="1"/>
</dbReference>
<dbReference type="PANTHER" id="PTHR31080:SF15">
    <property type="entry name" value="INVERTASE"/>
    <property type="match status" value="1"/>
</dbReference>
<gene>
    <name evidence="10" type="ORF">FSB_LOCUS42642</name>
</gene>
<dbReference type="GO" id="GO:0004857">
    <property type="term" value="F:enzyme inhibitor activity"/>
    <property type="evidence" value="ECO:0007669"/>
    <property type="project" value="InterPro"/>
</dbReference>
<dbReference type="EMBL" id="OIVN01003990">
    <property type="protein sequence ID" value="SPD14760.1"/>
    <property type="molecule type" value="Genomic_DNA"/>
</dbReference>
<dbReference type="InterPro" id="IPR035513">
    <property type="entry name" value="Invertase/methylesterase_inhib"/>
</dbReference>
<evidence type="ECO:0000256" key="7">
    <source>
        <dbReference type="ARBA" id="ARBA00038471"/>
    </source>
</evidence>